<dbReference type="InterPro" id="IPR003477">
    <property type="entry name" value="PemK-like"/>
</dbReference>
<reference evidence="1 2" key="1">
    <citation type="submission" date="2023-01" db="EMBL/GenBank/DDBJ databases">
        <authorList>
            <person name="Yang C."/>
        </authorList>
    </citation>
    <scope>NUCLEOTIDE SEQUENCE [LARGE SCALE GENOMIC DNA]</scope>
    <source>
        <strain evidence="1 2">ZJ106</strain>
    </source>
</reference>
<accession>A0ABY7RHZ4</accession>
<keyword evidence="2" id="KW-1185">Reference proteome</keyword>
<evidence type="ECO:0000313" key="1">
    <source>
        <dbReference type="EMBL" id="WCL70788.1"/>
    </source>
</evidence>
<dbReference type="EMBL" id="CP116766">
    <property type="protein sequence ID" value="WCL70788.1"/>
    <property type="molecule type" value="Genomic_DNA"/>
</dbReference>
<sequence length="117" mass="12946">MSTRIFDRGDIIRINLNPTVGKEIQGNYRPALVLSSKVFHRLGFAMVAPITQGNADLARNNGFAVSLLGTPCETQGIVLGHQVRIVDFRERSAQKIETAPTYIVEEVQDIVDSILHD</sequence>
<dbReference type="RefSeq" id="WP_237090639.1">
    <property type="nucleotide sequence ID" value="NZ_CP116766.1"/>
</dbReference>
<evidence type="ECO:0000313" key="2">
    <source>
        <dbReference type="Proteomes" id="UP001221268"/>
    </source>
</evidence>
<dbReference type="PANTHER" id="PTHR33988">
    <property type="entry name" value="ENDORIBONUCLEASE MAZF-RELATED"/>
    <property type="match status" value="1"/>
</dbReference>
<dbReference type="Gene3D" id="2.30.30.110">
    <property type="match status" value="1"/>
</dbReference>
<dbReference type="SUPFAM" id="SSF50118">
    <property type="entry name" value="Cell growth inhibitor/plasmid maintenance toxic component"/>
    <property type="match status" value="1"/>
</dbReference>
<proteinExistence type="predicted"/>
<name>A0ABY7RHZ4_9NEIS</name>
<protein>
    <submittedName>
        <fullName evidence="1">Type II toxin-antitoxin system PemK/MazF family toxin</fullName>
    </submittedName>
</protein>
<gene>
    <name evidence="1" type="ORF">PJU73_05220</name>
</gene>
<dbReference type="Pfam" id="PF02452">
    <property type="entry name" value="PemK_toxin"/>
    <property type="match status" value="1"/>
</dbReference>
<dbReference type="PANTHER" id="PTHR33988:SF3">
    <property type="entry name" value="ENDORIBONUCLEASE TOXIN CHPB-RELATED"/>
    <property type="match status" value="1"/>
</dbReference>
<dbReference type="InterPro" id="IPR011067">
    <property type="entry name" value="Plasmid_toxin/cell-grow_inhib"/>
</dbReference>
<dbReference type="Proteomes" id="UP001221268">
    <property type="component" value="Chromosome"/>
</dbReference>
<organism evidence="1 2">
    <name type="scientific">Neisseria lisongii</name>
    <dbReference type="NCBI Taxonomy" id="2912188"/>
    <lineage>
        <taxon>Bacteria</taxon>
        <taxon>Pseudomonadati</taxon>
        <taxon>Pseudomonadota</taxon>
        <taxon>Betaproteobacteria</taxon>
        <taxon>Neisseriales</taxon>
        <taxon>Neisseriaceae</taxon>
        <taxon>Neisseria</taxon>
    </lineage>
</organism>